<keyword evidence="5 9" id="KW-0798">TonB box</keyword>
<evidence type="ECO:0000256" key="3">
    <source>
        <dbReference type="ARBA" id="ARBA00022452"/>
    </source>
</evidence>
<evidence type="ECO:0000313" key="13">
    <source>
        <dbReference type="EMBL" id="MBD2858950.1"/>
    </source>
</evidence>
<comment type="caution">
    <text evidence="13">The sequence shown here is derived from an EMBL/GenBank/DDBJ whole genome shotgun (WGS) entry which is preliminary data.</text>
</comment>
<dbReference type="InterPro" id="IPR037066">
    <property type="entry name" value="Plug_dom_sf"/>
</dbReference>
<evidence type="ECO:0000256" key="1">
    <source>
        <dbReference type="ARBA" id="ARBA00004571"/>
    </source>
</evidence>
<sequence length="684" mass="75675">MNRNTRLIPALLLISTPAFADHVEEVTVQGSREKVVLDRSNLTVAMPDTAELMRRIPGGGVNKNGALTGIPQYRGMYGGRVHVNVDGLAISPGGPNWMDPPLHYAPTALLENFVVFRGIAPVSAGQETIGGAIEAETWHGSFTENSDWENHGRLYTGAQSNGKGWVSAITTAVANNQHKLHIAALTESGDDQKSADATITPTEYQRQRYDLGYSLQLGNHVISLDATRNETNDSGTPALPMDILYVDGEKQKLAWSYLGSHWQMQAQLANSNIEHGMTNYHLRSAPADMSRWRRNETSSDTQSGKFSLGQNLAGLSWKAGLDVHNSIHNSDISNPNNAMFYSVNFNDISRDLMGVFAETQFTLQEGIELELGLRATQVETNADTVNTSMAMMNPMVATLRDNFNNANRKQRDDLFDAVAKIYTAISNELTFYTGIARKSRAPAYQERYLWMPMQSTAGLADGNNHVGTIDLQPEVSHELEIGFDLNRSKLMISPRLYWKNIDNYIQGVPETNPAIVMVSTNMGGDPTPLRFANTSAKIYGADMEASWQFLPQWTLGSVVTITRGERRDIDDNLYRITPDNLTLSLKYQADTWSVSLINALYRKQNKVSVTNEEQTTAGYGTLSLHSSFTLAKDLTLAVGVNNLLDKSYADHLAGYNRAANPDIAIGERLPGMGRDAFVRLKWDW</sequence>
<reference evidence="13" key="1">
    <citation type="submission" date="2020-09" db="EMBL/GenBank/DDBJ databases">
        <authorList>
            <person name="Yoon J.-W."/>
        </authorList>
    </citation>
    <scope>NUCLEOTIDE SEQUENCE</scope>
    <source>
        <strain evidence="13">KMU-158</strain>
    </source>
</reference>
<dbReference type="PROSITE" id="PS52016">
    <property type="entry name" value="TONB_DEPENDENT_REC_3"/>
    <property type="match status" value="1"/>
</dbReference>
<keyword evidence="4 8" id="KW-0812">Transmembrane</keyword>
<dbReference type="AlphaFoldDB" id="A0A927GW04"/>
<dbReference type="RefSeq" id="WP_190764268.1">
    <property type="nucleotide sequence ID" value="NZ_JACXLD010000003.1"/>
</dbReference>
<dbReference type="GO" id="GO:0044718">
    <property type="term" value="P:siderophore transmembrane transport"/>
    <property type="evidence" value="ECO:0007669"/>
    <property type="project" value="TreeGrafter"/>
</dbReference>
<evidence type="ECO:0000256" key="10">
    <source>
        <dbReference type="SAM" id="SignalP"/>
    </source>
</evidence>
<evidence type="ECO:0000256" key="6">
    <source>
        <dbReference type="ARBA" id="ARBA00023136"/>
    </source>
</evidence>
<dbReference type="PANTHER" id="PTHR30069:SF49">
    <property type="entry name" value="OUTER MEMBRANE PROTEIN C"/>
    <property type="match status" value="1"/>
</dbReference>
<evidence type="ECO:0000256" key="5">
    <source>
        <dbReference type="ARBA" id="ARBA00023077"/>
    </source>
</evidence>
<dbReference type="InterPro" id="IPR039426">
    <property type="entry name" value="TonB-dep_rcpt-like"/>
</dbReference>
<evidence type="ECO:0000256" key="2">
    <source>
        <dbReference type="ARBA" id="ARBA00022448"/>
    </source>
</evidence>
<dbReference type="Gene3D" id="2.170.130.10">
    <property type="entry name" value="TonB-dependent receptor, plug domain"/>
    <property type="match status" value="1"/>
</dbReference>
<keyword evidence="14" id="KW-1185">Reference proteome</keyword>
<proteinExistence type="inferred from homology"/>
<dbReference type="GO" id="GO:0015344">
    <property type="term" value="F:siderophore uptake transmembrane transporter activity"/>
    <property type="evidence" value="ECO:0007669"/>
    <property type="project" value="TreeGrafter"/>
</dbReference>
<protein>
    <submittedName>
        <fullName evidence="13">TonB-dependent receptor</fullName>
    </submittedName>
</protein>
<dbReference type="Gene3D" id="2.40.170.20">
    <property type="entry name" value="TonB-dependent receptor, beta-barrel domain"/>
    <property type="match status" value="1"/>
</dbReference>
<keyword evidence="3 8" id="KW-1134">Transmembrane beta strand</keyword>
<evidence type="ECO:0000256" key="7">
    <source>
        <dbReference type="ARBA" id="ARBA00023237"/>
    </source>
</evidence>
<evidence type="ECO:0000313" key="14">
    <source>
        <dbReference type="Proteomes" id="UP000610558"/>
    </source>
</evidence>
<evidence type="ECO:0000259" key="11">
    <source>
        <dbReference type="Pfam" id="PF00593"/>
    </source>
</evidence>
<dbReference type="SUPFAM" id="SSF56935">
    <property type="entry name" value="Porins"/>
    <property type="match status" value="1"/>
</dbReference>
<comment type="similarity">
    <text evidence="8 9">Belongs to the TonB-dependent receptor family.</text>
</comment>
<evidence type="ECO:0000256" key="8">
    <source>
        <dbReference type="PROSITE-ProRule" id="PRU01360"/>
    </source>
</evidence>
<dbReference type="PANTHER" id="PTHR30069">
    <property type="entry name" value="TONB-DEPENDENT OUTER MEMBRANE RECEPTOR"/>
    <property type="match status" value="1"/>
</dbReference>
<comment type="subcellular location">
    <subcellularLocation>
        <location evidence="1 8">Cell outer membrane</location>
        <topology evidence="1 8">Multi-pass membrane protein</topology>
    </subcellularLocation>
</comment>
<evidence type="ECO:0000256" key="9">
    <source>
        <dbReference type="RuleBase" id="RU003357"/>
    </source>
</evidence>
<feature type="chain" id="PRO_5037365445" evidence="10">
    <location>
        <begin position="21"/>
        <end position="684"/>
    </location>
</feature>
<gene>
    <name evidence="13" type="ORF">IB286_07975</name>
</gene>
<dbReference type="InterPro" id="IPR000531">
    <property type="entry name" value="Beta-barrel_TonB"/>
</dbReference>
<dbReference type="EMBL" id="JACXLD010000003">
    <property type="protein sequence ID" value="MBD2858950.1"/>
    <property type="molecule type" value="Genomic_DNA"/>
</dbReference>
<keyword evidence="13" id="KW-0675">Receptor</keyword>
<dbReference type="GO" id="GO:0009279">
    <property type="term" value="C:cell outer membrane"/>
    <property type="evidence" value="ECO:0007669"/>
    <property type="project" value="UniProtKB-SubCell"/>
</dbReference>
<keyword evidence="2 8" id="KW-0813">Transport</keyword>
<keyword evidence="7 8" id="KW-0998">Cell outer membrane</keyword>
<dbReference type="InterPro" id="IPR012910">
    <property type="entry name" value="Plug_dom"/>
</dbReference>
<evidence type="ECO:0000259" key="12">
    <source>
        <dbReference type="Pfam" id="PF07715"/>
    </source>
</evidence>
<feature type="domain" description="TonB-dependent receptor plug" evidence="12">
    <location>
        <begin position="47"/>
        <end position="132"/>
    </location>
</feature>
<accession>A0A927GW04</accession>
<organism evidence="13 14">
    <name type="scientific">Spongiibacter pelagi</name>
    <dbReference type="NCBI Taxonomy" id="2760804"/>
    <lineage>
        <taxon>Bacteria</taxon>
        <taxon>Pseudomonadati</taxon>
        <taxon>Pseudomonadota</taxon>
        <taxon>Gammaproteobacteria</taxon>
        <taxon>Cellvibrionales</taxon>
        <taxon>Spongiibacteraceae</taxon>
        <taxon>Spongiibacter</taxon>
    </lineage>
</organism>
<dbReference type="Pfam" id="PF00593">
    <property type="entry name" value="TonB_dep_Rec_b-barrel"/>
    <property type="match status" value="1"/>
</dbReference>
<keyword evidence="6 8" id="KW-0472">Membrane</keyword>
<dbReference type="InterPro" id="IPR036942">
    <property type="entry name" value="Beta-barrel_TonB_sf"/>
</dbReference>
<feature type="domain" description="TonB-dependent receptor-like beta-barrel" evidence="11">
    <location>
        <begin position="199"/>
        <end position="643"/>
    </location>
</feature>
<keyword evidence="10" id="KW-0732">Signal</keyword>
<dbReference type="Proteomes" id="UP000610558">
    <property type="component" value="Unassembled WGS sequence"/>
</dbReference>
<feature type="signal peptide" evidence="10">
    <location>
        <begin position="1"/>
        <end position="20"/>
    </location>
</feature>
<evidence type="ECO:0000256" key="4">
    <source>
        <dbReference type="ARBA" id="ARBA00022692"/>
    </source>
</evidence>
<name>A0A927GW04_9GAMM</name>
<dbReference type="Pfam" id="PF07715">
    <property type="entry name" value="Plug"/>
    <property type="match status" value="1"/>
</dbReference>